<feature type="compositionally biased region" description="Polar residues" evidence="1">
    <location>
        <begin position="8"/>
        <end position="31"/>
    </location>
</feature>
<gene>
    <name evidence="2" type="ORF">ROHU_000025</name>
</gene>
<reference evidence="2 3" key="1">
    <citation type="submission" date="2018-03" db="EMBL/GenBank/DDBJ databases">
        <title>Draft genome sequence of Rohu Carp (Labeo rohita).</title>
        <authorList>
            <person name="Das P."/>
            <person name="Kushwaha B."/>
            <person name="Joshi C.G."/>
            <person name="Kumar D."/>
            <person name="Nagpure N.S."/>
            <person name="Sahoo L."/>
            <person name="Das S.P."/>
            <person name="Bit A."/>
            <person name="Patnaik S."/>
            <person name="Meher P.K."/>
            <person name="Jayasankar P."/>
            <person name="Koringa P.G."/>
            <person name="Patel N.V."/>
            <person name="Hinsu A.T."/>
            <person name="Kumar R."/>
            <person name="Pandey M."/>
            <person name="Agarwal S."/>
            <person name="Srivastava S."/>
            <person name="Singh M."/>
            <person name="Iquebal M.A."/>
            <person name="Jaiswal S."/>
            <person name="Angadi U.B."/>
            <person name="Kumar N."/>
            <person name="Raza M."/>
            <person name="Shah T.M."/>
            <person name="Rai A."/>
            <person name="Jena J.K."/>
        </authorList>
    </citation>
    <scope>NUCLEOTIDE SEQUENCE [LARGE SCALE GENOMIC DNA]</scope>
    <source>
        <strain evidence="2">DASCIFA01</strain>
        <tissue evidence="2">Testis</tissue>
    </source>
</reference>
<sequence>MDAAWSNFLFQTTPSQTQVEGSLQSELLTSPQTPPTDHIAPPPSTVDTAALNEDPVPEQRKRCRLEYRRLVFSRTSAVLR</sequence>
<organism evidence="2 3">
    <name type="scientific">Labeo rohita</name>
    <name type="common">Indian major carp</name>
    <name type="synonym">Cyprinus rohita</name>
    <dbReference type="NCBI Taxonomy" id="84645"/>
    <lineage>
        <taxon>Eukaryota</taxon>
        <taxon>Metazoa</taxon>
        <taxon>Chordata</taxon>
        <taxon>Craniata</taxon>
        <taxon>Vertebrata</taxon>
        <taxon>Euteleostomi</taxon>
        <taxon>Actinopterygii</taxon>
        <taxon>Neopterygii</taxon>
        <taxon>Teleostei</taxon>
        <taxon>Ostariophysi</taxon>
        <taxon>Cypriniformes</taxon>
        <taxon>Cyprinidae</taxon>
        <taxon>Labeoninae</taxon>
        <taxon>Labeonini</taxon>
        <taxon>Labeo</taxon>
    </lineage>
</organism>
<name>A0A498P6E8_LABRO</name>
<evidence type="ECO:0000256" key="1">
    <source>
        <dbReference type="SAM" id="MobiDB-lite"/>
    </source>
</evidence>
<keyword evidence="3" id="KW-1185">Reference proteome</keyword>
<proteinExistence type="predicted"/>
<dbReference type="STRING" id="84645.A0A498P6E8"/>
<evidence type="ECO:0000313" key="2">
    <source>
        <dbReference type="EMBL" id="RXN39618.1"/>
    </source>
</evidence>
<dbReference type="Proteomes" id="UP000290572">
    <property type="component" value="Unassembled WGS sequence"/>
</dbReference>
<dbReference type="EMBL" id="QBIY01000230">
    <property type="protein sequence ID" value="RXN39618.1"/>
    <property type="molecule type" value="Genomic_DNA"/>
</dbReference>
<protein>
    <submittedName>
        <fullName evidence="2">Myc-associated zinc finger-like isoform X1</fullName>
    </submittedName>
</protein>
<comment type="caution">
    <text evidence="2">The sequence shown here is derived from an EMBL/GenBank/DDBJ whole genome shotgun (WGS) entry which is preliminary data.</text>
</comment>
<accession>A0A498P6E8</accession>
<evidence type="ECO:0000313" key="3">
    <source>
        <dbReference type="Proteomes" id="UP000290572"/>
    </source>
</evidence>
<dbReference type="AlphaFoldDB" id="A0A498P6E8"/>
<feature type="region of interest" description="Disordered" evidence="1">
    <location>
        <begin position="1"/>
        <end position="56"/>
    </location>
</feature>